<dbReference type="AlphaFoldDB" id="A0A0E9V9X5"/>
<organism evidence="1">
    <name type="scientific">Anguilla anguilla</name>
    <name type="common">European freshwater eel</name>
    <name type="synonym">Muraena anguilla</name>
    <dbReference type="NCBI Taxonomy" id="7936"/>
    <lineage>
        <taxon>Eukaryota</taxon>
        <taxon>Metazoa</taxon>
        <taxon>Chordata</taxon>
        <taxon>Craniata</taxon>
        <taxon>Vertebrata</taxon>
        <taxon>Euteleostomi</taxon>
        <taxon>Actinopterygii</taxon>
        <taxon>Neopterygii</taxon>
        <taxon>Teleostei</taxon>
        <taxon>Anguilliformes</taxon>
        <taxon>Anguillidae</taxon>
        <taxon>Anguilla</taxon>
    </lineage>
</organism>
<evidence type="ECO:0000313" key="1">
    <source>
        <dbReference type="EMBL" id="JAH74028.1"/>
    </source>
</evidence>
<name>A0A0E9V9X5_ANGAN</name>
<protein>
    <submittedName>
        <fullName evidence="1">Uncharacterized protein</fullName>
    </submittedName>
</protein>
<sequence length="27" mass="3273">MFMSTMNINYFVLQQNQLPKNVNIRID</sequence>
<reference evidence="1" key="2">
    <citation type="journal article" date="2015" name="Fish Shellfish Immunol.">
        <title>Early steps in the European eel (Anguilla anguilla)-Vibrio vulnificus interaction in the gills: Role of the RtxA13 toxin.</title>
        <authorList>
            <person name="Callol A."/>
            <person name="Pajuelo D."/>
            <person name="Ebbesson L."/>
            <person name="Teles M."/>
            <person name="MacKenzie S."/>
            <person name="Amaro C."/>
        </authorList>
    </citation>
    <scope>NUCLEOTIDE SEQUENCE</scope>
</reference>
<proteinExistence type="predicted"/>
<dbReference type="EMBL" id="GBXM01034549">
    <property type="protein sequence ID" value="JAH74028.1"/>
    <property type="molecule type" value="Transcribed_RNA"/>
</dbReference>
<accession>A0A0E9V9X5</accession>
<reference evidence="1" key="1">
    <citation type="submission" date="2014-11" db="EMBL/GenBank/DDBJ databases">
        <authorList>
            <person name="Amaro Gonzalez C."/>
        </authorList>
    </citation>
    <scope>NUCLEOTIDE SEQUENCE</scope>
</reference>